<dbReference type="InterPro" id="IPR015943">
    <property type="entry name" value="WD40/YVTN_repeat-like_dom_sf"/>
</dbReference>
<proteinExistence type="predicted"/>
<keyword evidence="1 3" id="KW-0853">WD repeat</keyword>
<feature type="region of interest" description="Disordered" evidence="4">
    <location>
        <begin position="1"/>
        <end position="27"/>
    </location>
</feature>
<organism evidence="5 6">
    <name type="scientific">Roseofilum capinflatum BLCC-M114</name>
    <dbReference type="NCBI Taxonomy" id="3022440"/>
    <lineage>
        <taxon>Bacteria</taxon>
        <taxon>Bacillati</taxon>
        <taxon>Cyanobacteriota</taxon>
        <taxon>Cyanophyceae</taxon>
        <taxon>Desertifilales</taxon>
        <taxon>Desertifilaceae</taxon>
        <taxon>Roseofilum</taxon>
        <taxon>Roseofilum capinflatum</taxon>
    </lineage>
</organism>
<comment type="caution">
    <text evidence="5">The sequence shown here is derived from an EMBL/GenBank/DDBJ whole genome shotgun (WGS) entry which is preliminary data.</text>
</comment>
<dbReference type="SUPFAM" id="SSF50998">
    <property type="entry name" value="Quinoprotein alcohol dehydrogenase-like"/>
    <property type="match status" value="1"/>
</dbReference>
<keyword evidence="2" id="KW-0677">Repeat</keyword>
<dbReference type="SMART" id="SM00320">
    <property type="entry name" value="WD40"/>
    <property type="match status" value="1"/>
</dbReference>
<dbReference type="Pfam" id="PF00400">
    <property type="entry name" value="WD40"/>
    <property type="match status" value="1"/>
</dbReference>
<dbReference type="Proteomes" id="UP001235849">
    <property type="component" value="Unassembled WGS sequence"/>
</dbReference>
<dbReference type="EMBL" id="JAQOSO010000021">
    <property type="protein sequence ID" value="MDJ1173414.1"/>
    <property type="molecule type" value="Genomic_DNA"/>
</dbReference>
<dbReference type="PANTHER" id="PTHR19848">
    <property type="entry name" value="WD40 REPEAT PROTEIN"/>
    <property type="match status" value="1"/>
</dbReference>
<evidence type="ECO:0000313" key="5">
    <source>
        <dbReference type="EMBL" id="MDJ1173414.1"/>
    </source>
</evidence>
<reference evidence="5 6" key="1">
    <citation type="submission" date="2023-01" db="EMBL/GenBank/DDBJ databases">
        <title>Novel diversity within Roseofilum (Cyanobacteria; Desertifilaceae) from marine benthic mats with descriptions of four novel species.</title>
        <authorList>
            <person name="Wang Y."/>
            <person name="Berthold D.E."/>
            <person name="Hu J."/>
            <person name="Lefler F.W."/>
            <person name="Laughinghouse H.D. IV."/>
        </authorList>
    </citation>
    <scope>NUCLEOTIDE SEQUENCE [LARGE SCALE GENOMIC DNA]</scope>
    <source>
        <strain evidence="5 6">BLCC-M114</strain>
    </source>
</reference>
<dbReference type="InterPro" id="IPR001680">
    <property type="entry name" value="WD40_rpt"/>
</dbReference>
<sequence length="89" mass="9686">MWNLETQEEVATLPRHQGSVRSVSYSPDGKTLASGGYDGTLKVWNLETQEEVATLPGDQGGSTVSVIVRMERLWLLGVGTELSSCGMWT</sequence>
<feature type="repeat" description="WD" evidence="3">
    <location>
        <begin position="13"/>
        <end position="54"/>
    </location>
</feature>
<evidence type="ECO:0000256" key="3">
    <source>
        <dbReference type="PROSITE-ProRule" id="PRU00221"/>
    </source>
</evidence>
<dbReference type="PANTHER" id="PTHR19848:SF8">
    <property type="entry name" value="F-BOX AND WD REPEAT DOMAIN CONTAINING 7"/>
    <property type="match status" value="1"/>
</dbReference>
<accession>A0ABT7B2L6</accession>
<protein>
    <recommendedName>
        <fullName evidence="7">WD40 repeat domain-containing protein</fullName>
    </recommendedName>
</protein>
<gene>
    <name evidence="5" type="ORF">PMG25_04845</name>
</gene>
<dbReference type="InterPro" id="IPR011047">
    <property type="entry name" value="Quinoprotein_ADH-like_sf"/>
</dbReference>
<dbReference type="PROSITE" id="PS50294">
    <property type="entry name" value="WD_REPEATS_REGION"/>
    <property type="match status" value="1"/>
</dbReference>
<keyword evidence="6" id="KW-1185">Reference proteome</keyword>
<evidence type="ECO:0000256" key="1">
    <source>
        <dbReference type="ARBA" id="ARBA00022574"/>
    </source>
</evidence>
<evidence type="ECO:0008006" key="7">
    <source>
        <dbReference type="Google" id="ProtNLM"/>
    </source>
</evidence>
<dbReference type="Gene3D" id="2.130.10.10">
    <property type="entry name" value="YVTN repeat-like/Quinoprotein amine dehydrogenase"/>
    <property type="match status" value="1"/>
</dbReference>
<dbReference type="InterPro" id="IPR019775">
    <property type="entry name" value="WD40_repeat_CS"/>
</dbReference>
<evidence type="ECO:0000313" key="6">
    <source>
        <dbReference type="Proteomes" id="UP001235849"/>
    </source>
</evidence>
<evidence type="ECO:0000256" key="2">
    <source>
        <dbReference type="ARBA" id="ARBA00022737"/>
    </source>
</evidence>
<dbReference type="PROSITE" id="PS50082">
    <property type="entry name" value="WD_REPEATS_2"/>
    <property type="match status" value="1"/>
</dbReference>
<name>A0ABT7B2L6_9CYAN</name>
<evidence type="ECO:0000256" key="4">
    <source>
        <dbReference type="SAM" id="MobiDB-lite"/>
    </source>
</evidence>
<dbReference type="PROSITE" id="PS00678">
    <property type="entry name" value="WD_REPEATS_1"/>
    <property type="match status" value="1"/>
</dbReference>